<organism evidence="3 4">
    <name type="scientific">Streptomyces tardus</name>
    <dbReference type="NCBI Taxonomy" id="2780544"/>
    <lineage>
        <taxon>Bacteria</taxon>
        <taxon>Bacillati</taxon>
        <taxon>Actinomycetota</taxon>
        <taxon>Actinomycetes</taxon>
        <taxon>Kitasatosporales</taxon>
        <taxon>Streptomycetaceae</taxon>
        <taxon>Streptomyces</taxon>
    </lineage>
</organism>
<dbReference type="Gene3D" id="3.30.70.1890">
    <property type="match status" value="1"/>
</dbReference>
<dbReference type="Proteomes" id="UP000694501">
    <property type="component" value="Unassembled WGS sequence"/>
</dbReference>
<dbReference type="EMBL" id="JAELVF020000002">
    <property type="protein sequence ID" value="MBU7600240.1"/>
    <property type="molecule type" value="Genomic_DNA"/>
</dbReference>
<keyword evidence="4" id="KW-1185">Reference proteome</keyword>
<keyword evidence="1" id="KW-0051">Antiviral defense</keyword>
<dbReference type="InterPro" id="IPR045747">
    <property type="entry name" value="CRISPR-assoc_prot_Cas6_N_sf"/>
</dbReference>
<evidence type="ECO:0000256" key="1">
    <source>
        <dbReference type="ARBA" id="ARBA00023118"/>
    </source>
</evidence>
<dbReference type="AlphaFoldDB" id="A0A949JK83"/>
<dbReference type="NCBIfam" id="TIGR01877">
    <property type="entry name" value="cas_cas6"/>
    <property type="match status" value="1"/>
</dbReference>
<protein>
    <submittedName>
        <fullName evidence="3">CRISPR-associated endoribonuclease Cas6</fullName>
    </submittedName>
</protein>
<dbReference type="InterPro" id="IPR010156">
    <property type="entry name" value="CRISPR-assoc_prot_Cas6"/>
</dbReference>
<comment type="caution">
    <text evidence="3">The sequence shown here is derived from an EMBL/GenBank/DDBJ whole genome shotgun (WGS) entry which is preliminary data.</text>
</comment>
<evidence type="ECO:0000313" key="3">
    <source>
        <dbReference type="EMBL" id="MBU7600240.1"/>
    </source>
</evidence>
<proteinExistence type="predicted"/>
<evidence type="ECO:0000313" key="4">
    <source>
        <dbReference type="Proteomes" id="UP000694501"/>
    </source>
</evidence>
<dbReference type="GO" id="GO:0051607">
    <property type="term" value="P:defense response to virus"/>
    <property type="evidence" value="ECO:0007669"/>
    <property type="project" value="UniProtKB-KW"/>
</dbReference>
<dbReference type="GO" id="GO:0016788">
    <property type="term" value="F:hydrolase activity, acting on ester bonds"/>
    <property type="evidence" value="ECO:0007669"/>
    <property type="project" value="InterPro"/>
</dbReference>
<name>A0A949JK83_9ACTN</name>
<reference evidence="3" key="1">
    <citation type="submission" date="2021-06" db="EMBL/GenBank/DDBJ databases">
        <title>Sequencing of actinobacteria type strains.</title>
        <authorList>
            <person name="Nguyen G.-S."/>
            <person name="Wentzel A."/>
        </authorList>
    </citation>
    <scope>NUCLEOTIDE SEQUENCE</scope>
    <source>
        <strain evidence="3">P38-E01</strain>
    </source>
</reference>
<feature type="region of interest" description="Disordered" evidence="2">
    <location>
        <begin position="45"/>
        <end position="68"/>
    </location>
</feature>
<accession>A0A949JK83</accession>
<sequence length="229" mass="24645">MRVRVDVDANVPSLPWNEVHGPARGVVYDLIGSQNRELAQSLHDTGWKGQPLKPLGTTSPQFKGAPRKNGVYTTSRDGALWFGSPVPEIAAALIAALATRSELVWGSARLGIRGFAVDVSAPAGDGPVELGTATPVIVKHENRYLLPGDAHYLERLQHNLTHKADVLGLPAPTGLQVLESGPRRRFSVRGAPRIGAQVRVAMEADARFVDGLRSWGLGLDTVQGFGWIR</sequence>
<evidence type="ECO:0000256" key="2">
    <source>
        <dbReference type="SAM" id="MobiDB-lite"/>
    </source>
</evidence>
<gene>
    <name evidence="3" type="primary">cas6</name>
    <name evidence="3" type="ORF">JGS22_022045</name>
</gene>